<feature type="region of interest" description="Disordered" evidence="22">
    <location>
        <begin position="1"/>
        <end position="43"/>
    </location>
</feature>
<dbReference type="EC" id="4.1.99.22" evidence="6"/>
<keyword evidence="16" id="KW-0342">GTP-binding</keyword>
<evidence type="ECO:0000256" key="3">
    <source>
        <dbReference type="ARBA" id="ARBA00005046"/>
    </source>
</evidence>
<reference evidence="24 25" key="1">
    <citation type="journal article" date="2015" name="BMC Genomics">
        <title>Gene expression during zombie ant biting behavior reflects the complexity underlying fungal parasitic behavioral manipulation.</title>
        <authorList>
            <person name="de Bekker C."/>
            <person name="Ohm R.A."/>
            <person name="Loreto R.G."/>
            <person name="Sebastian A."/>
            <person name="Albert I."/>
            <person name="Merrow M."/>
            <person name="Brachmann A."/>
            <person name="Hughes D.P."/>
        </authorList>
    </citation>
    <scope>NUCLEOTIDE SEQUENCE [LARGE SCALE GENOMIC DNA]</scope>
    <source>
        <strain evidence="24 25">SC16a</strain>
    </source>
</reference>
<dbReference type="SUPFAM" id="SSF102114">
    <property type="entry name" value="Radical SAM enzymes"/>
    <property type="match status" value="1"/>
</dbReference>
<dbReference type="InterPro" id="IPR023045">
    <property type="entry name" value="MoaC"/>
</dbReference>
<name>A0A2A9PA26_OPHUN</name>
<dbReference type="NCBIfam" id="NF006870">
    <property type="entry name" value="PRK09364.1"/>
    <property type="match status" value="1"/>
</dbReference>
<dbReference type="STRING" id="268505.A0A2A9PA26"/>
<dbReference type="Proteomes" id="UP000037136">
    <property type="component" value="Unassembled WGS sequence"/>
</dbReference>
<dbReference type="InterPro" id="IPR013785">
    <property type="entry name" value="Aldolase_TIM"/>
</dbReference>
<dbReference type="InterPro" id="IPR013483">
    <property type="entry name" value="MoaA"/>
</dbReference>
<dbReference type="PROSITE" id="PS51918">
    <property type="entry name" value="RADICAL_SAM"/>
    <property type="match status" value="1"/>
</dbReference>
<proteinExistence type="inferred from homology"/>
<dbReference type="PANTHER" id="PTHR22960">
    <property type="entry name" value="MOLYBDOPTERIN COFACTOR SYNTHESIS PROTEIN A"/>
    <property type="match status" value="1"/>
</dbReference>
<dbReference type="GO" id="GO:0061799">
    <property type="term" value="F:cyclic pyranopterin monophosphate synthase activity"/>
    <property type="evidence" value="ECO:0007669"/>
    <property type="project" value="UniProtKB-EC"/>
</dbReference>
<evidence type="ECO:0000256" key="15">
    <source>
        <dbReference type="ARBA" id="ARBA00023128"/>
    </source>
</evidence>
<evidence type="ECO:0000256" key="12">
    <source>
        <dbReference type="ARBA" id="ARBA00022741"/>
    </source>
</evidence>
<evidence type="ECO:0000256" key="11">
    <source>
        <dbReference type="ARBA" id="ARBA00022723"/>
    </source>
</evidence>
<dbReference type="CDD" id="cd21117">
    <property type="entry name" value="Twitch_MoaA"/>
    <property type="match status" value="1"/>
</dbReference>
<organism evidence="24 25">
    <name type="scientific">Ophiocordyceps unilateralis</name>
    <name type="common">Zombie-ant fungus</name>
    <name type="synonym">Torrubia unilateralis</name>
    <dbReference type="NCBI Taxonomy" id="268505"/>
    <lineage>
        <taxon>Eukaryota</taxon>
        <taxon>Fungi</taxon>
        <taxon>Dikarya</taxon>
        <taxon>Ascomycota</taxon>
        <taxon>Pezizomycotina</taxon>
        <taxon>Sordariomycetes</taxon>
        <taxon>Hypocreomycetidae</taxon>
        <taxon>Hypocreales</taxon>
        <taxon>Ophiocordycipitaceae</taxon>
        <taxon>Ophiocordyceps</taxon>
    </lineage>
</organism>
<evidence type="ECO:0000256" key="8">
    <source>
        <dbReference type="ARBA" id="ARBA00015273"/>
    </source>
</evidence>
<dbReference type="GO" id="GO:0046872">
    <property type="term" value="F:metal ion binding"/>
    <property type="evidence" value="ECO:0007669"/>
    <property type="project" value="UniProtKB-KW"/>
</dbReference>
<dbReference type="InterPro" id="IPR010505">
    <property type="entry name" value="MoaA_twitch"/>
</dbReference>
<evidence type="ECO:0000313" key="25">
    <source>
        <dbReference type="Proteomes" id="UP000037136"/>
    </source>
</evidence>
<dbReference type="EMBL" id="LAZP02000309">
    <property type="protein sequence ID" value="PFH58269.1"/>
    <property type="molecule type" value="Genomic_DNA"/>
</dbReference>
<dbReference type="SFLD" id="SFLDG01383">
    <property type="entry name" value="cyclic_pyranopterin_phosphate"/>
    <property type="match status" value="1"/>
</dbReference>
<dbReference type="InterPro" id="IPR047594">
    <property type="entry name" value="MoaC_bact/euk"/>
</dbReference>
<comment type="similarity">
    <text evidence="4">In the C-terminal section; belongs to the MoaC family.</text>
</comment>
<dbReference type="SUPFAM" id="SSF55040">
    <property type="entry name" value="Molybdenum cofactor biosynthesis protein C, MoaC"/>
    <property type="match status" value="1"/>
</dbReference>
<keyword evidence="12" id="KW-0547">Nucleotide-binding</keyword>
<dbReference type="Pfam" id="PF04055">
    <property type="entry name" value="Radical_SAM"/>
    <property type="match status" value="1"/>
</dbReference>
<evidence type="ECO:0000256" key="10">
    <source>
        <dbReference type="ARBA" id="ARBA00022691"/>
    </source>
</evidence>
<evidence type="ECO:0000256" key="17">
    <source>
        <dbReference type="ARBA" id="ARBA00023150"/>
    </source>
</evidence>
<evidence type="ECO:0000256" key="2">
    <source>
        <dbReference type="ARBA" id="ARBA00001966"/>
    </source>
</evidence>
<dbReference type="InterPro" id="IPR050105">
    <property type="entry name" value="MoCo_biosynth_MoaA/MoaC"/>
</dbReference>
<evidence type="ECO:0000256" key="5">
    <source>
        <dbReference type="ARBA" id="ARBA00009862"/>
    </source>
</evidence>
<dbReference type="GO" id="GO:0006777">
    <property type="term" value="P:Mo-molybdopterin cofactor biosynthetic process"/>
    <property type="evidence" value="ECO:0007669"/>
    <property type="project" value="UniProtKB-KW"/>
</dbReference>
<dbReference type="OrthoDB" id="429626at2759"/>
<dbReference type="InterPro" id="IPR036522">
    <property type="entry name" value="MoaC_sf"/>
</dbReference>
<keyword evidence="18" id="KW-0456">Lyase</keyword>
<feature type="domain" description="Radical SAM core" evidence="23">
    <location>
        <begin position="61"/>
        <end position="280"/>
    </location>
</feature>
<protein>
    <recommendedName>
        <fullName evidence="8">Molybdenum cofactor biosynthesis protein 1</fullName>
        <ecNumber evidence="6">4.1.99.22</ecNumber>
        <ecNumber evidence="7">4.6.1.17</ecNumber>
    </recommendedName>
</protein>
<dbReference type="GO" id="GO:0061798">
    <property type="term" value="F:GTP 3',8'-cyclase activity"/>
    <property type="evidence" value="ECO:0007669"/>
    <property type="project" value="UniProtKB-EC"/>
</dbReference>
<evidence type="ECO:0000256" key="4">
    <source>
        <dbReference type="ARBA" id="ARBA00008484"/>
    </source>
</evidence>
<evidence type="ECO:0000256" key="22">
    <source>
        <dbReference type="SAM" id="MobiDB-lite"/>
    </source>
</evidence>
<dbReference type="SFLD" id="SFLDS00029">
    <property type="entry name" value="Radical_SAM"/>
    <property type="match status" value="1"/>
</dbReference>
<dbReference type="Gene3D" id="3.30.70.640">
    <property type="entry name" value="Molybdopterin cofactor biosynthesis C (MoaC) domain"/>
    <property type="match status" value="1"/>
</dbReference>
<evidence type="ECO:0000256" key="7">
    <source>
        <dbReference type="ARBA" id="ARBA00012575"/>
    </source>
</evidence>
<dbReference type="InterPro" id="IPR000385">
    <property type="entry name" value="MoaA_NifB_PqqE_Fe-S-bd_CS"/>
</dbReference>
<dbReference type="AlphaFoldDB" id="A0A2A9PA26"/>
<dbReference type="EC" id="4.6.1.17" evidence="7"/>
<evidence type="ECO:0000256" key="21">
    <source>
        <dbReference type="ARBA" id="ARBA00063038"/>
    </source>
</evidence>
<keyword evidence="10" id="KW-0949">S-adenosyl-L-methionine</keyword>
<accession>A0A2A9PA26</accession>
<comment type="similarity">
    <text evidence="5">In the N-terminal section; belongs to the radical SAM superfamily. MoaA family.</text>
</comment>
<dbReference type="Pfam" id="PF06463">
    <property type="entry name" value="Mob_synth_C"/>
    <property type="match status" value="1"/>
</dbReference>
<feature type="region of interest" description="Disordered" evidence="22">
    <location>
        <begin position="451"/>
        <end position="472"/>
    </location>
</feature>
<dbReference type="InterPro" id="IPR058240">
    <property type="entry name" value="rSAM_sf"/>
</dbReference>
<dbReference type="GO" id="GO:0051539">
    <property type="term" value="F:4 iron, 4 sulfur cluster binding"/>
    <property type="evidence" value="ECO:0007669"/>
    <property type="project" value="UniProtKB-KW"/>
</dbReference>
<evidence type="ECO:0000256" key="6">
    <source>
        <dbReference type="ARBA" id="ARBA00012167"/>
    </source>
</evidence>
<dbReference type="HAMAP" id="MF_01224_B">
    <property type="entry name" value="MoaC_B"/>
    <property type="match status" value="1"/>
</dbReference>
<evidence type="ECO:0000313" key="24">
    <source>
        <dbReference type="EMBL" id="PFH58269.1"/>
    </source>
</evidence>
<dbReference type="InterPro" id="IPR006638">
    <property type="entry name" value="Elp3/MiaA/NifB-like_rSAM"/>
</dbReference>
<dbReference type="GO" id="GO:0005525">
    <property type="term" value="F:GTP binding"/>
    <property type="evidence" value="ECO:0007669"/>
    <property type="project" value="UniProtKB-KW"/>
</dbReference>
<comment type="caution">
    <text evidence="24">The sequence shown here is derived from an EMBL/GenBank/DDBJ whole genome shotgun (WGS) entry which is preliminary data.</text>
</comment>
<evidence type="ECO:0000256" key="13">
    <source>
        <dbReference type="ARBA" id="ARBA00023004"/>
    </source>
</evidence>
<keyword evidence="13" id="KW-0408">Iron</keyword>
<dbReference type="FunFam" id="3.20.20.70:FF:000117">
    <property type="entry name" value="molybdenum cofactor biosynthesis protein 1"/>
    <property type="match status" value="1"/>
</dbReference>
<keyword evidence="9" id="KW-0004">4Fe-4S</keyword>
<dbReference type="InterPro" id="IPR040064">
    <property type="entry name" value="MoaA-like"/>
</dbReference>
<evidence type="ECO:0000256" key="1">
    <source>
        <dbReference type="ARBA" id="ARBA00001637"/>
    </source>
</evidence>
<evidence type="ECO:0000256" key="20">
    <source>
        <dbReference type="ARBA" id="ARBA00054222"/>
    </source>
</evidence>
<reference evidence="24 25" key="2">
    <citation type="journal article" date="2017" name="Sci. Rep.">
        <title>Ant-infecting Ophiocordyceps genomes reveal a high diversity of potential behavioral manipulation genes and a possible major role for enterotoxins.</title>
        <authorList>
            <person name="de Bekker C."/>
            <person name="Ohm R.A."/>
            <person name="Evans H.C."/>
            <person name="Brachmann A."/>
            <person name="Hughes D.P."/>
        </authorList>
    </citation>
    <scope>NUCLEOTIDE SEQUENCE [LARGE SCALE GENOMIC DNA]</scope>
    <source>
        <strain evidence="24 25">SC16a</strain>
    </source>
</reference>
<comment type="catalytic activity">
    <reaction evidence="19">
        <text>GTP + AH2 + S-adenosyl-L-methionine = (8S)-3',8-cyclo-7,8-dihydroguanosine 5'-triphosphate + 5'-deoxyadenosine + L-methionine + A + H(+)</text>
        <dbReference type="Rhea" id="RHEA:49576"/>
        <dbReference type="ChEBI" id="CHEBI:13193"/>
        <dbReference type="ChEBI" id="CHEBI:15378"/>
        <dbReference type="ChEBI" id="CHEBI:17319"/>
        <dbReference type="ChEBI" id="CHEBI:17499"/>
        <dbReference type="ChEBI" id="CHEBI:37565"/>
        <dbReference type="ChEBI" id="CHEBI:57844"/>
        <dbReference type="ChEBI" id="CHEBI:59789"/>
        <dbReference type="ChEBI" id="CHEBI:131766"/>
        <dbReference type="EC" id="4.1.99.22"/>
    </reaction>
</comment>
<dbReference type="InterPro" id="IPR007197">
    <property type="entry name" value="rSAM"/>
</dbReference>
<dbReference type="NCBIfam" id="TIGR02666">
    <property type="entry name" value="moaA"/>
    <property type="match status" value="1"/>
</dbReference>
<evidence type="ECO:0000259" key="23">
    <source>
        <dbReference type="PROSITE" id="PS51918"/>
    </source>
</evidence>
<evidence type="ECO:0000256" key="9">
    <source>
        <dbReference type="ARBA" id="ARBA00022485"/>
    </source>
</evidence>
<feature type="compositionally biased region" description="Low complexity" evidence="22">
    <location>
        <begin position="17"/>
        <end position="28"/>
    </location>
</feature>
<keyword evidence="25" id="KW-1185">Reference proteome</keyword>
<comment type="subunit">
    <text evidence="21">Isoform MOCS1A and isoform MOCS1B probably form a heterooligomer.</text>
</comment>
<evidence type="ECO:0000256" key="19">
    <source>
        <dbReference type="ARBA" id="ARBA00048697"/>
    </source>
</evidence>
<dbReference type="InterPro" id="IPR002820">
    <property type="entry name" value="Mopterin_CF_biosynth-C_dom"/>
</dbReference>
<dbReference type="SFLD" id="SFLDG01067">
    <property type="entry name" value="SPASM/twitch_domain_containing"/>
    <property type="match status" value="1"/>
</dbReference>
<dbReference type="Gene3D" id="3.20.20.70">
    <property type="entry name" value="Aldolase class I"/>
    <property type="match status" value="1"/>
</dbReference>
<dbReference type="UniPathway" id="UPA00344"/>
<evidence type="ECO:0000256" key="16">
    <source>
        <dbReference type="ARBA" id="ARBA00023134"/>
    </source>
</evidence>
<dbReference type="PANTHER" id="PTHR22960:SF0">
    <property type="entry name" value="MOLYBDENUM COFACTOR BIOSYNTHESIS PROTEIN 1"/>
    <property type="match status" value="1"/>
</dbReference>
<dbReference type="Pfam" id="PF01967">
    <property type="entry name" value="MoaC"/>
    <property type="match status" value="1"/>
</dbReference>
<keyword evidence="14" id="KW-0411">Iron-sulfur</keyword>
<dbReference type="CDD" id="cd01335">
    <property type="entry name" value="Radical_SAM"/>
    <property type="match status" value="1"/>
</dbReference>
<dbReference type="SFLD" id="SFLDG01386">
    <property type="entry name" value="main_SPASM_domain-containing"/>
    <property type="match status" value="1"/>
</dbReference>
<gene>
    <name evidence="24" type="ORF">XA68_13938</name>
</gene>
<comment type="pathway">
    <text evidence="3">Cofactor biosynthesis; molybdopterin biosynthesis.</text>
</comment>
<sequence>MKPSCRGWSAARRRLLPSRAPLGPRGLRTAPETHPDSEAAPSSRFARIRQAKPFSDFLTDTFQRQHNYLRISVTERCNLRCLYCMPEEGVPLSPNRELLTTPEIVLLSSLFVSQGVTKIRLTGGEPTVRHDILPLMHQIGALRSQGLKELCITTNGISLHRKLDSMIEAGLTAVNLSLDTLDPWQFQIMTRRKGFDAVRKSIDRVLEMNKMGAGVKLKVNCVVMRGVNDSQILPFVEMTRDQDMEIRFIEYMPFDGNRWSRGKMLAYSEMLDLIRAKYPDVQKGETEANETSKTWHIPGFAGRIGFITSMTHNFCGSCNRLRITTDGNLKVCLFGNAEVSLRDILRRSNDGEPIDDRALELMRQAETEGQRAMTAPNEAELLGVIGTAVKGKKAKHAGLGELEHMKNRPMILIDRLPASLTTRPIAAGLMWQRHVGLLGSPTAPCRLVSTVGSGHDSKVKEKKKKKMTEREKTDRAVAVEGSEEGKALTHVSESGAARMVSIAEKTATTRIATAACSVHFSDGTACRLMAENGNKKGDVLGVARIAGIMAAKRTPELIPLCHPVPISHVSVDLDLVGDDAIEIRATVGCEGKTGVEMEALTAASTAALTVYDMCKAVDKRIRIDRLRVVLKDGGRSGRLEMD</sequence>
<evidence type="ECO:0000256" key="14">
    <source>
        <dbReference type="ARBA" id="ARBA00023014"/>
    </source>
</evidence>
<keyword evidence="15" id="KW-0496">Mitochondrion</keyword>
<keyword evidence="11" id="KW-0479">Metal-binding</keyword>
<evidence type="ECO:0000256" key="18">
    <source>
        <dbReference type="ARBA" id="ARBA00023239"/>
    </source>
</evidence>
<keyword evidence="17" id="KW-0501">Molybdenum cofactor biosynthesis</keyword>
<dbReference type="SMART" id="SM00729">
    <property type="entry name" value="Elp3"/>
    <property type="match status" value="1"/>
</dbReference>
<comment type="cofactor">
    <cofactor evidence="2">
        <name>[4Fe-4S] cluster</name>
        <dbReference type="ChEBI" id="CHEBI:49883"/>
    </cofactor>
</comment>
<comment type="catalytic activity">
    <reaction evidence="1">
        <text>(8S)-3',8-cyclo-7,8-dihydroguanosine 5'-triphosphate = cyclic pyranopterin phosphate + diphosphate</text>
        <dbReference type="Rhea" id="RHEA:49580"/>
        <dbReference type="ChEBI" id="CHEBI:33019"/>
        <dbReference type="ChEBI" id="CHEBI:59648"/>
        <dbReference type="ChEBI" id="CHEBI:131766"/>
        <dbReference type="EC" id="4.6.1.17"/>
    </reaction>
</comment>
<dbReference type="PROSITE" id="PS01305">
    <property type="entry name" value="MOAA_NIFB_PQQE"/>
    <property type="match status" value="1"/>
</dbReference>
<comment type="function">
    <text evidence="20">Isoform MOCS1A and isoform MOCS1B probably form a complex that catalyzes the conversion of 5'-GTP to cyclic pyranopterin monophosphate (cPMP). MOCS1A catalyzes the cyclization of GTP to (8S)-3',8-cyclo-7,8-dihydroguanosine 5'-triphosphate and MOCS1B catalyzes the subsequent conversion of (8S)-3',8-cyclo-7,8-dihydroguanosine 5'-triphosphate to cPMP.</text>
</comment>
<dbReference type="NCBIfam" id="TIGR00581">
    <property type="entry name" value="moaC"/>
    <property type="match status" value="1"/>
</dbReference>